<dbReference type="Gene3D" id="3.30.450.20">
    <property type="entry name" value="PAS domain"/>
    <property type="match status" value="3"/>
</dbReference>
<feature type="domain" description="PAS" evidence="9">
    <location>
        <begin position="421"/>
        <end position="474"/>
    </location>
</feature>
<dbReference type="NCBIfam" id="TIGR00229">
    <property type="entry name" value="sensory_box"/>
    <property type="match status" value="2"/>
</dbReference>
<dbReference type="PROSITE" id="PS50112">
    <property type="entry name" value="PAS"/>
    <property type="match status" value="2"/>
</dbReference>
<dbReference type="PATRIC" id="fig|2340.3.peg.425"/>
<dbReference type="STRING" id="2340.JV46_20230"/>
<dbReference type="GO" id="GO:0005524">
    <property type="term" value="F:ATP binding"/>
    <property type="evidence" value="ECO:0007669"/>
    <property type="project" value="UniProtKB-KW"/>
</dbReference>
<dbReference type="eggNOG" id="COG5001">
    <property type="taxonomic scope" value="Bacteria"/>
</dbReference>
<dbReference type="SUPFAM" id="SSF55073">
    <property type="entry name" value="Nucleotide cyclase"/>
    <property type="match status" value="1"/>
</dbReference>
<dbReference type="SMART" id="SM00267">
    <property type="entry name" value="GGDEF"/>
    <property type="match status" value="1"/>
</dbReference>
<dbReference type="PROSITE" id="PS50883">
    <property type="entry name" value="EAL"/>
    <property type="match status" value="1"/>
</dbReference>
<evidence type="ECO:0000259" key="11">
    <source>
        <dbReference type="PROSITE" id="PS50883"/>
    </source>
</evidence>
<dbReference type="InterPro" id="IPR003660">
    <property type="entry name" value="HAMP_dom"/>
</dbReference>
<evidence type="ECO:0000313" key="15">
    <source>
        <dbReference type="Proteomes" id="UP000030856"/>
    </source>
</evidence>
<dbReference type="InterPro" id="IPR048760">
    <property type="entry name" value="VP0354-like_sensor_dom"/>
</dbReference>
<dbReference type="InterPro" id="IPR001633">
    <property type="entry name" value="EAL_dom"/>
</dbReference>
<dbReference type="RefSeq" id="WP_052131973.1">
    <property type="nucleotide sequence ID" value="NZ_JRAA01000001.1"/>
</dbReference>
<dbReference type="AlphaFoldDB" id="A0A0B0H6V8"/>
<reference evidence="14 15" key="1">
    <citation type="journal article" date="2014" name="BMC Genomics">
        <title>The genome of the intracellular bacterium of the coastal bivalve, Solemya velum: a blueprint for thriving in and out of symbiosis.</title>
        <authorList>
            <person name="Dmytrenko O."/>
            <person name="Russell S.L."/>
            <person name="Loo W.T."/>
            <person name="Fontanez K.M."/>
            <person name="Liao L."/>
            <person name="Roeselers G."/>
            <person name="Sharma R."/>
            <person name="Stewart F.J."/>
            <person name="Newton I.L."/>
            <person name="Woyke T."/>
            <person name="Wu D."/>
            <person name="Lang J.M."/>
            <person name="Eisen J.A."/>
            <person name="Cavanaugh C.M."/>
        </authorList>
    </citation>
    <scope>NUCLEOTIDE SEQUENCE [LARGE SCALE GENOMIC DNA]</scope>
    <source>
        <strain evidence="14 15">WH</strain>
    </source>
</reference>
<feature type="domain" description="PAS" evidence="9">
    <location>
        <begin position="540"/>
        <end position="592"/>
    </location>
</feature>
<evidence type="ECO:0000259" key="12">
    <source>
        <dbReference type="PROSITE" id="PS50885"/>
    </source>
</evidence>
<dbReference type="GO" id="GO:0016020">
    <property type="term" value="C:membrane"/>
    <property type="evidence" value="ECO:0007669"/>
    <property type="project" value="UniProtKB-SubCell"/>
</dbReference>
<evidence type="ECO:0000256" key="6">
    <source>
        <dbReference type="ARBA" id="ARBA00022840"/>
    </source>
</evidence>
<feature type="domain" description="PAC" evidence="10">
    <location>
        <begin position="500"/>
        <end position="550"/>
    </location>
</feature>
<dbReference type="Pfam" id="PF00990">
    <property type="entry name" value="GGDEF"/>
    <property type="match status" value="1"/>
</dbReference>
<dbReference type="InterPro" id="IPR029151">
    <property type="entry name" value="Sensor-like_sf"/>
</dbReference>
<dbReference type="PANTHER" id="PTHR44757">
    <property type="entry name" value="DIGUANYLATE CYCLASE DGCP"/>
    <property type="match status" value="1"/>
</dbReference>
<dbReference type="NCBIfam" id="TIGR00254">
    <property type="entry name" value="GGDEF"/>
    <property type="match status" value="1"/>
</dbReference>
<dbReference type="Pfam" id="PF13426">
    <property type="entry name" value="PAS_9"/>
    <property type="match status" value="2"/>
</dbReference>
<feature type="domain" description="PAC" evidence="10">
    <location>
        <begin position="619"/>
        <end position="671"/>
    </location>
</feature>
<evidence type="ECO:0000256" key="7">
    <source>
        <dbReference type="ARBA" id="ARBA00023012"/>
    </source>
</evidence>
<dbReference type="SMART" id="SM00304">
    <property type="entry name" value="HAMP"/>
    <property type="match status" value="1"/>
</dbReference>
<evidence type="ECO:0000313" key="14">
    <source>
        <dbReference type="EMBL" id="KHF25913.1"/>
    </source>
</evidence>
<dbReference type="CDD" id="cd18773">
    <property type="entry name" value="PDC1_HK_sensor"/>
    <property type="match status" value="1"/>
</dbReference>
<dbReference type="EMBL" id="JRAA01000001">
    <property type="protein sequence ID" value="KHF25913.1"/>
    <property type="molecule type" value="Genomic_DNA"/>
</dbReference>
<name>A0A0B0H6V8_SOVGS</name>
<dbReference type="Proteomes" id="UP000030856">
    <property type="component" value="Unassembled WGS sequence"/>
</dbReference>
<keyword evidence="15" id="KW-1185">Reference proteome</keyword>
<keyword evidence="8" id="KW-0812">Transmembrane</keyword>
<dbReference type="InterPro" id="IPR029787">
    <property type="entry name" value="Nucleotide_cyclase"/>
</dbReference>
<dbReference type="GO" id="GO:0000160">
    <property type="term" value="P:phosphorelay signal transduction system"/>
    <property type="evidence" value="ECO:0007669"/>
    <property type="project" value="UniProtKB-KW"/>
</dbReference>
<keyword evidence="2" id="KW-0597">Phosphoprotein</keyword>
<dbReference type="InterPro" id="IPR052155">
    <property type="entry name" value="Biofilm_reg_signaling"/>
</dbReference>
<dbReference type="Gene3D" id="6.10.340.10">
    <property type="match status" value="1"/>
</dbReference>
<dbReference type="CDD" id="cd01949">
    <property type="entry name" value="GGDEF"/>
    <property type="match status" value="1"/>
</dbReference>
<organism evidence="14 15">
    <name type="scientific">Solemya velum gill symbiont</name>
    <dbReference type="NCBI Taxonomy" id="2340"/>
    <lineage>
        <taxon>Bacteria</taxon>
        <taxon>Pseudomonadati</taxon>
        <taxon>Pseudomonadota</taxon>
        <taxon>Gammaproteobacteria</taxon>
        <taxon>sulfur-oxidizing symbionts</taxon>
    </lineage>
</organism>
<feature type="domain" description="HAMP" evidence="12">
    <location>
        <begin position="357"/>
        <end position="409"/>
    </location>
</feature>
<keyword evidence="6" id="KW-0067">ATP-binding</keyword>
<keyword evidence="8" id="KW-1133">Transmembrane helix</keyword>
<dbReference type="InterPro" id="IPR000160">
    <property type="entry name" value="GGDEF_dom"/>
</dbReference>
<dbReference type="SUPFAM" id="SSF103190">
    <property type="entry name" value="Sensory domain-like"/>
    <property type="match status" value="1"/>
</dbReference>
<dbReference type="InterPro" id="IPR035919">
    <property type="entry name" value="EAL_sf"/>
</dbReference>
<dbReference type="Pfam" id="PF00563">
    <property type="entry name" value="EAL"/>
    <property type="match status" value="1"/>
</dbReference>
<evidence type="ECO:0000259" key="9">
    <source>
        <dbReference type="PROSITE" id="PS50112"/>
    </source>
</evidence>
<keyword evidence="4" id="KW-0547">Nucleotide-binding</keyword>
<dbReference type="InterPro" id="IPR035965">
    <property type="entry name" value="PAS-like_dom_sf"/>
</dbReference>
<dbReference type="InterPro" id="IPR000014">
    <property type="entry name" value="PAS"/>
</dbReference>
<dbReference type="CDD" id="cd00130">
    <property type="entry name" value="PAS"/>
    <property type="match status" value="2"/>
</dbReference>
<dbReference type="SUPFAM" id="SSF141868">
    <property type="entry name" value="EAL domain-like"/>
    <property type="match status" value="1"/>
</dbReference>
<evidence type="ECO:0000259" key="10">
    <source>
        <dbReference type="PROSITE" id="PS50113"/>
    </source>
</evidence>
<dbReference type="InterPro" id="IPR000700">
    <property type="entry name" value="PAS-assoc_C"/>
</dbReference>
<comment type="subcellular location">
    <subcellularLocation>
        <location evidence="1">Membrane</location>
    </subcellularLocation>
</comment>
<dbReference type="InterPro" id="IPR001610">
    <property type="entry name" value="PAC"/>
</dbReference>
<comment type="caution">
    <text evidence="14">The sequence shown here is derived from an EMBL/GenBank/DDBJ whole genome shotgun (WGS) entry which is preliminary data.</text>
</comment>
<dbReference type="OrthoDB" id="5777683at2"/>
<evidence type="ECO:0000256" key="8">
    <source>
        <dbReference type="SAM" id="Phobius"/>
    </source>
</evidence>
<accession>A0A0B0H6V8</accession>
<keyword evidence="5" id="KW-0418">Kinase</keyword>
<proteinExistence type="predicted"/>
<dbReference type="SMART" id="SM00052">
    <property type="entry name" value="EAL"/>
    <property type="match status" value="1"/>
</dbReference>
<dbReference type="SUPFAM" id="SSF55785">
    <property type="entry name" value="PYP-like sensor domain (PAS domain)"/>
    <property type="match status" value="2"/>
</dbReference>
<dbReference type="SMART" id="SM00086">
    <property type="entry name" value="PAC"/>
    <property type="match status" value="2"/>
</dbReference>
<dbReference type="PROSITE" id="PS50113">
    <property type="entry name" value="PAC"/>
    <property type="match status" value="2"/>
</dbReference>
<gene>
    <name evidence="14" type="ORF">JV46_20230</name>
</gene>
<dbReference type="PROSITE" id="PS50887">
    <property type="entry name" value="GGDEF"/>
    <property type="match status" value="1"/>
</dbReference>
<dbReference type="GO" id="GO:0016301">
    <property type="term" value="F:kinase activity"/>
    <property type="evidence" value="ECO:0007669"/>
    <property type="project" value="UniProtKB-KW"/>
</dbReference>
<feature type="domain" description="GGDEF" evidence="13">
    <location>
        <begin position="703"/>
        <end position="841"/>
    </location>
</feature>
<evidence type="ECO:0000256" key="2">
    <source>
        <dbReference type="ARBA" id="ARBA00022553"/>
    </source>
</evidence>
<dbReference type="Gene3D" id="3.20.20.450">
    <property type="entry name" value="EAL domain"/>
    <property type="match status" value="1"/>
</dbReference>
<feature type="domain" description="EAL" evidence="11">
    <location>
        <begin position="850"/>
        <end position="1104"/>
    </location>
</feature>
<dbReference type="InterPro" id="IPR043128">
    <property type="entry name" value="Rev_trsase/Diguanyl_cyclase"/>
</dbReference>
<dbReference type="SMART" id="SM00091">
    <property type="entry name" value="PAS"/>
    <property type="match status" value="2"/>
</dbReference>
<dbReference type="CDD" id="cd01948">
    <property type="entry name" value="EAL"/>
    <property type="match status" value="1"/>
</dbReference>
<dbReference type="Gene3D" id="3.30.70.270">
    <property type="match status" value="1"/>
</dbReference>
<evidence type="ECO:0000256" key="4">
    <source>
        <dbReference type="ARBA" id="ARBA00022741"/>
    </source>
</evidence>
<dbReference type="CDD" id="cd06225">
    <property type="entry name" value="HAMP"/>
    <property type="match status" value="1"/>
</dbReference>
<feature type="transmembrane region" description="Helical" evidence="8">
    <location>
        <begin position="14"/>
        <end position="31"/>
    </location>
</feature>
<keyword evidence="8" id="KW-0472">Membrane</keyword>
<feature type="transmembrane region" description="Helical" evidence="8">
    <location>
        <begin position="336"/>
        <end position="356"/>
    </location>
</feature>
<dbReference type="Pfam" id="PF21623">
    <property type="entry name" value="HK_sensor_dom_bact"/>
    <property type="match status" value="1"/>
</dbReference>
<dbReference type="PROSITE" id="PS50885">
    <property type="entry name" value="HAMP"/>
    <property type="match status" value="1"/>
</dbReference>
<dbReference type="PANTHER" id="PTHR44757:SF2">
    <property type="entry name" value="BIOFILM ARCHITECTURE MAINTENANCE PROTEIN MBAA"/>
    <property type="match status" value="1"/>
</dbReference>
<sequence>MIDSIRNLGLRNRVFLTILGIILLVGSLLYFKVQYDQRQALHNSYLSIAQNALDNRSQHLIIRIENLRNQTRFLSQTPPVQAIARAIKNNGFDQLEGNSRSIWEQRLKDIFKAFLQANPFYFQLRYIGVADNGKELIRVDYKNDQIITATGEQLQSKGDEKYFIETLKMSEGEIYISDVTLNREFGVVQLPHVRTIRASVPVFTPDGELFGMVVANMDIGPVFDLVMSQIRPGIKGYVSNQEGDFLVHPYPEKTFGFDLGKRYRWQDEMPSTDLHNLSQKKDKLVSTHSHLEQEDLLHAVAGKVYFDKDRPDRYMLLIYSFPESLIENETVAFRNLMLLGFFVLTFLLGIIMYVMLKKIFSPLTQLTNGASAIAEGRHDIEFPKGTSDEVGYLVSAFQYMLKGITSQEQKVATLYEELKRSEVYANHIIESTPQGIIVADTNGQIVRVNKIVLLMFGYDEDEIHGQSVELLMPEKFIPDHRINYVNYLNRKDSKPRIMGENHNLTARCKDGSEIAVEIGISPMRLDDKRYVVATIADITERSAIEQELQIAATAFDSHEAMLVTDSQGDILRVNDAFTKVTGYSREEVIGKNPNILQSGRHSADFYHDMWERINQDGCWQGEIWDRRKNGEVYPKWATITSVSDKNGQVSNYVSIFSDISSVKKAQDQILELAYYDPLTGLPNRRRLVEYLERAMVESKRSNMFGALMFIDLDNFKIINDTLGHEQGDVLLKEVANRLTTALREVDIVARLGGDEFVVILHELESDGNRAMQYARHIGENLIRILAKPHILEGRSYVCTGSLGITMYYGNEVSFDEIFRSSDVAMYEAKKRGRNSLRFFDPEMQASLEKRSQMESDLRIALKKKQFVLYFQKQVDNEGRIIGMEALVRWAHPERGMISPSEFIPVCEDSGLIVPVGHWILTESCRTLSQWQQHDSMKHLKLAVNISIKEFMQDDFVSQVNLLVDEYGVHSDRLELEITESMAHDDLDALIEKMHQLKKTGISIAMDDFGTGYSSLSYLKKLPVDIIKIDRSFVDDLGVNANNESIVKTIAKVGESFGMDVLAEGVETEEQFRLLIEYGYKQFQGYYFGKPMTADKFEEEFQSIPRREK</sequence>
<evidence type="ECO:0000256" key="5">
    <source>
        <dbReference type="ARBA" id="ARBA00022777"/>
    </source>
</evidence>
<evidence type="ECO:0000256" key="1">
    <source>
        <dbReference type="ARBA" id="ARBA00004370"/>
    </source>
</evidence>
<keyword evidence="3" id="KW-0808">Transferase</keyword>
<evidence type="ECO:0000256" key="3">
    <source>
        <dbReference type="ARBA" id="ARBA00022679"/>
    </source>
</evidence>
<evidence type="ECO:0000259" key="13">
    <source>
        <dbReference type="PROSITE" id="PS50887"/>
    </source>
</evidence>
<dbReference type="SUPFAM" id="SSF158472">
    <property type="entry name" value="HAMP domain-like"/>
    <property type="match status" value="1"/>
</dbReference>
<keyword evidence="7" id="KW-0902">Two-component regulatory system</keyword>
<protein>
    <submittedName>
        <fullName evidence="14">PAS S-box/diguanylate cyclase domain-containing protein</fullName>
    </submittedName>
</protein>